<evidence type="ECO:0000313" key="3">
    <source>
        <dbReference type="Proteomes" id="UP000805841"/>
    </source>
</evidence>
<feature type="domain" description="PilZ" evidence="1">
    <location>
        <begin position="11"/>
        <end position="100"/>
    </location>
</feature>
<sequence>MNLMNRLDYSEKRDFIRMSIGAKITVRAQGANLDGTCHDLSSSGMQIEAPSKLRVGEQIDVTVPSHHPTVADLEARCEVVRIEAAPNDAQLLGLRIIEMDGIKIG</sequence>
<organism evidence="2 3">
    <name type="scientific">Pseudomonas typographi</name>
    <dbReference type="NCBI Taxonomy" id="2715964"/>
    <lineage>
        <taxon>Bacteria</taxon>
        <taxon>Pseudomonadati</taxon>
        <taxon>Pseudomonadota</taxon>
        <taxon>Gammaproteobacteria</taxon>
        <taxon>Pseudomonadales</taxon>
        <taxon>Pseudomonadaceae</taxon>
        <taxon>Pseudomonas</taxon>
    </lineage>
</organism>
<reference evidence="2 3" key="1">
    <citation type="journal article" date="2020" name="Insects">
        <title>Bacteria Belonging to Pseudomonas typographi sp. nov. from the Bark Beetle Ips typographus Have Genomic Potential to Aid in the Host Ecology.</title>
        <authorList>
            <person name="Peral-Aranega E."/>
            <person name="Saati-Santamaria Z."/>
            <person name="Kolarik M."/>
            <person name="Rivas R."/>
            <person name="Garcia-Fraile P."/>
        </authorList>
    </citation>
    <scope>NUCLEOTIDE SEQUENCE [LARGE SCALE GENOMIC DNA]</scope>
    <source>
        <strain evidence="2 3">CA3A</strain>
    </source>
</reference>
<dbReference type="InterPro" id="IPR009875">
    <property type="entry name" value="PilZ_domain"/>
</dbReference>
<comment type="caution">
    <text evidence="2">The sequence shown here is derived from an EMBL/GenBank/DDBJ whole genome shotgun (WGS) entry which is preliminary data.</text>
</comment>
<evidence type="ECO:0000313" key="2">
    <source>
        <dbReference type="EMBL" id="MBD1601646.1"/>
    </source>
</evidence>
<keyword evidence="3" id="KW-1185">Reference proteome</keyword>
<dbReference type="Gene3D" id="2.40.10.220">
    <property type="entry name" value="predicted glycosyltransferase like domains"/>
    <property type="match status" value="1"/>
</dbReference>
<name>A0ABR7Z7Y4_9PSED</name>
<dbReference type="Proteomes" id="UP000805841">
    <property type="component" value="Unassembled WGS sequence"/>
</dbReference>
<evidence type="ECO:0000259" key="1">
    <source>
        <dbReference type="Pfam" id="PF07238"/>
    </source>
</evidence>
<accession>A0ABR7Z7Y4</accession>
<gene>
    <name evidence="2" type="ORF">HAQ05_23505</name>
</gene>
<protein>
    <submittedName>
        <fullName evidence="2">PilZ domain-containing protein</fullName>
    </submittedName>
</protein>
<dbReference type="SUPFAM" id="SSF141371">
    <property type="entry name" value="PilZ domain-like"/>
    <property type="match status" value="1"/>
</dbReference>
<dbReference type="Pfam" id="PF07238">
    <property type="entry name" value="PilZ"/>
    <property type="match status" value="1"/>
</dbReference>
<proteinExistence type="predicted"/>
<dbReference type="EMBL" id="JAAOCA010000039">
    <property type="protein sequence ID" value="MBD1601646.1"/>
    <property type="molecule type" value="Genomic_DNA"/>
</dbReference>